<evidence type="ECO:0008006" key="3">
    <source>
        <dbReference type="Google" id="ProtNLM"/>
    </source>
</evidence>
<dbReference type="NCBIfam" id="TIGR01484">
    <property type="entry name" value="HAD-SF-IIB"/>
    <property type="match status" value="1"/>
</dbReference>
<name>A0A1E5G1H8_9FIRM</name>
<dbReference type="AlphaFoldDB" id="A0A1E5G1H8"/>
<gene>
    <name evidence="1" type="ORF">BHF68_06285</name>
</gene>
<dbReference type="EMBL" id="MIJE01000030">
    <property type="protein sequence ID" value="OEF96682.1"/>
    <property type="molecule type" value="Genomic_DNA"/>
</dbReference>
<dbReference type="InterPro" id="IPR023214">
    <property type="entry name" value="HAD_sf"/>
</dbReference>
<dbReference type="GO" id="GO:0000287">
    <property type="term" value="F:magnesium ion binding"/>
    <property type="evidence" value="ECO:0007669"/>
    <property type="project" value="TreeGrafter"/>
</dbReference>
<dbReference type="RefSeq" id="WP_069643265.1">
    <property type="nucleotide sequence ID" value="NZ_MIJE01000030.1"/>
</dbReference>
<evidence type="ECO:0000313" key="2">
    <source>
        <dbReference type="Proteomes" id="UP000094296"/>
    </source>
</evidence>
<dbReference type="Gene3D" id="3.40.50.1000">
    <property type="entry name" value="HAD superfamily/HAD-like"/>
    <property type="match status" value="1"/>
</dbReference>
<dbReference type="GO" id="GO:0005829">
    <property type="term" value="C:cytosol"/>
    <property type="evidence" value="ECO:0007669"/>
    <property type="project" value="TreeGrafter"/>
</dbReference>
<comment type="caution">
    <text evidence="1">The sequence shown here is derived from an EMBL/GenBank/DDBJ whole genome shotgun (WGS) entry which is preliminary data.</text>
</comment>
<dbReference type="OrthoDB" id="9790031at2"/>
<protein>
    <recommendedName>
        <fullName evidence="3">Hydrolase</fullName>
    </recommendedName>
</protein>
<organism evidence="1 2">
    <name type="scientific">Desulfuribacillus alkaliarsenatis</name>
    <dbReference type="NCBI Taxonomy" id="766136"/>
    <lineage>
        <taxon>Bacteria</taxon>
        <taxon>Bacillati</taxon>
        <taxon>Bacillota</taxon>
        <taxon>Desulfuribacillia</taxon>
        <taxon>Desulfuribacillales</taxon>
        <taxon>Desulfuribacillaceae</taxon>
        <taxon>Desulfuribacillus</taxon>
    </lineage>
</organism>
<dbReference type="Proteomes" id="UP000094296">
    <property type="component" value="Unassembled WGS sequence"/>
</dbReference>
<accession>A0A1E5G1H8</accession>
<dbReference type="InterPro" id="IPR036412">
    <property type="entry name" value="HAD-like_sf"/>
</dbReference>
<dbReference type="NCBIfam" id="TIGR00099">
    <property type="entry name" value="Cof-subfamily"/>
    <property type="match status" value="1"/>
</dbReference>
<dbReference type="GO" id="GO:0016791">
    <property type="term" value="F:phosphatase activity"/>
    <property type="evidence" value="ECO:0007669"/>
    <property type="project" value="TreeGrafter"/>
</dbReference>
<dbReference type="InterPro" id="IPR000150">
    <property type="entry name" value="Cof"/>
</dbReference>
<dbReference type="Gene3D" id="3.30.1240.10">
    <property type="match status" value="1"/>
</dbReference>
<proteinExistence type="predicted"/>
<dbReference type="SFLD" id="SFLDG01140">
    <property type="entry name" value="C2.B:_Phosphomannomutase_and_P"/>
    <property type="match status" value="1"/>
</dbReference>
<dbReference type="PANTHER" id="PTHR10000">
    <property type="entry name" value="PHOSPHOSERINE PHOSPHATASE"/>
    <property type="match status" value="1"/>
</dbReference>
<dbReference type="SUPFAM" id="SSF56784">
    <property type="entry name" value="HAD-like"/>
    <property type="match status" value="1"/>
</dbReference>
<dbReference type="STRING" id="766136.BHF68_06285"/>
<keyword evidence="2" id="KW-1185">Reference proteome</keyword>
<reference evidence="1 2" key="1">
    <citation type="submission" date="2016-09" db="EMBL/GenBank/DDBJ databases">
        <title>Draft genome sequence for the type strain of Desulfuribacillus alkaliarsenatis AHT28, an obligately anaerobic, sulfidogenic bacterium isolated from Russian soda lake sediments.</title>
        <authorList>
            <person name="Abin C.A."/>
            <person name="Hollibaugh J.T."/>
        </authorList>
    </citation>
    <scope>NUCLEOTIDE SEQUENCE [LARGE SCALE GENOMIC DNA]</scope>
    <source>
        <strain evidence="1 2">AHT28</strain>
    </source>
</reference>
<sequence length="280" mass="32380">MAKLFENVLLVCDMDGTLLDSSDKISLENKAAMQYFVDNGGSLSIATGRKETSVAPYLHDLPINAPAILYNGSIIYDFDQNLVLWEKSLEDALEELLLRIYNDFKEVGLEIYKDNDILLIRRNSYTEFHRQKEPYLDKEHVLTELELPWRKVLFAAEPDELTKVEAYINSYFNKLNIVTDNMPFRMCRSERFFLEWLPIGVSKGNALEVLKQQFGYKEYSIVTVGNETNDLEMLCSPYVGFAVENAHPEAKEVAMHMCSHHDYHAIANVIEWLESVYNRK</sequence>
<dbReference type="InterPro" id="IPR006379">
    <property type="entry name" value="HAD-SF_hydro_IIB"/>
</dbReference>
<dbReference type="PANTHER" id="PTHR10000:SF8">
    <property type="entry name" value="HAD SUPERFAMILY HYDROLASE-LIKE, TYPE 3"/>
    <property type="match status" value="1"/>
</dbReference>
<dbReference type="Pfam" id="PF08282">
    <property type="entry name" value="Hydrolase_3"/>
    <property type="match status" value="1"/>
</dbReference>
<dbReference type="SFLD" id="SFLDS00003">
    <property type="entry name" value="Haloacid_Dehalogenase"/>
    <property type="match status" value="1"/>
</dbReference>
<evidence type="ECO:0000313" key="1">
    <source>
        <dbReference type="EMBL" id="OEF96682.1"/>
    </source>
</evidence>